<evidence type="ECO:0000256" key="1">
    <source>
        <dbReference type="SAM" id="MobiDB-lite"/>
    </source>
</evidence>
<evidence type="ECO:0000256" key="2">
    <source>
        <dbReference type="SAM" id="Phobius"/>
    </source>
</evidence>
<proteinExistence type="predicted"/>
<evidence type="ECO:0000313" key="4">
    <source>
        <dbReference type="EMBL" id="GIQ88645.1"/>
    </source>
</evidence>
<name>A0A9K3D6L9_9EUKA</name>
<feature type="compositionally biased region" description="Basic and acidic residues" evidence="1">
    <location>
        <begin position="121"/>
        <end position="153"/>
    </location>
</feature>
<keyword evidence="5" id="KW-1185">Reference proteome</keyword>
<feature type="compositionally biased region" description="Polar residues" evidence="1">
    <location>
        <begin position="160"/>
        <end position="170"/>
    </location>
</feature>
<dbReference type="SUPFAM" id="SSF103473">
    <property type="entry name" value="MFS general substrate transporter"/>
    <property type="match status" value="1"/>
</dbReference>
<gene>
    <name evidence="4" type="ORF">KIPB_010942</name>
</gene>
<comment type="caution">
    <text evidence="4">The sequence shown here is derived from an EMBL/GenBank/DDBJ whole genome shotgun (WGS) entry which is preliminary data.</text>
</comment>
<dbReference type="AlphaFoldDB" id="A0A9K3D6L9"/>
<reference evidence="4 5" key="1">
    <citation type="journal article" date="2018" name="PLoS ONE">
        <title>The draft genome of Kipferlia bialata reveals reductive genome evolution in fornicate parasites.</title>
        <authorList>
            <person name="Tanifuji G."/>
            <person name="Takabayashi S."/>
            <person name="Kume K."/>
            <person name="Takagi M."/>
            <person name="Nakayama T."/>
            <person name="Kamikawa R."/>
            <person name="Inagaki Y."/>
            <person name="Hashimoto T."/>
        </authorList>
    </citation>
    <scope>NUCLEOTIDE SEQUENCE [LARGE SCALE GENOMIC DNA]</scope>
    <source>
        <strain evidence="4">NY0173</strain>
    </source>
</reference>
<evidence type="ECO:0000256" key="3">
    <source>
        <dbReference type="SAM" id="SignalP"/>
    </source>
</evidence>
<evidence type="ECO:0008006" key="6">
    <source>
        <dbReference type="Google" id="ProtNLM"/>
    </source>
</evidence>
<keyword evidence="3" id="KW-0732">Signal</keyword>
<evidence type="ECO:0000313" key="5">
    <source>
        <dbReference type="Proteomes" id="UP000265618"/>
    </source>
</evidence>
<feature type="transmembrane region" description="Helical" evidence="2">
    <location>
        <begin position="74"/>
        <end position="93"/>
    </location>
</feature>
<dbReference type="Proteomes" id="UP000265618">
    <property type="component" value="Unassembled WGS sequence"/>
</dbReference>
<feature type="chain" id="PRO_5039952272" description="Major facilitator superfamily (MFS) profile domain-containing protein" evidence="3">
    <location>
        <begin position="20"/>
        <end position="170"/>
    </location>
</feature>
<dbReference type="InterPro" id="IPR036259">
    <property type="entry name" value="MFS_trans_sf"/>
</dbReference>
<organism evidence="4 5">
    <name type="scientific">Kipferlia bialata</name>
    <dbReference type="NCBI Taxonomy" id="797122"/>
    <lineage>
        <taxon>Eukaryota</taxon>
        <taxon>Metamonada</taxon>
        <taxon>Carpediemonas-like organisms</taxon>
        <taxon>Kipferlia</taxon>
    </lineage>
</organism>
<keyword evidence="2" id="KW-0472">Membrane</keyword>
<keyword evidence="2" id="KW-1133">Transmembrane helix</keyword>
<keyword evidence="2" id="KW-0812">Transmembrane</keyword>
<feature type="region of interest" description="Disordered" evidence="1">
    <location>
        <begin position="98"/>
        <end position="170"/>
    </location>
</feature>
<protein>
    <recommendedName>
        <fullName evidence="6">Major facilitator superfamily (MFS) profile domain-containing protein</fullName>
    </recommendedName>
</protein>
<accession>A0A9K3D6L9</accession>
<feature type="signal peptide" evidence="3">
    <location>
        <begin position="1"/>
        <end position="19"/>
    </location>
</feature>
<dbReference type="EMBL" id="BDIP01004257">
    <property type="protein sequence ID" value="GIQ88645.1"/>
    <property type="molecule type" value="Genomic_DNA"/>
</dbReference>
<sequence>MSPLPAGKFWVWTAGMCAALGIGPAQSLIRAAVGSVIPSGRSAEIFGVMESLNTLGDIFGNVAPERWVNTDYRYVYALSLPFLVLAFAGIALTPMGNAFKDPQSPPARTEVVVGKTSKSPVKCDHCHLEEGSESEKRKREEEEKREEERERGEVLGGDSEVTQGETEIIG</sequence>